<keyword evidence="3" id="KW-1185">Reference proteome</keyword>
<dbReference type="PANTHER" id="PTHR13281:SF0">
    <property type="entry name" value="TRANSMEMBRANE PROTEIN 70, MITOCHONDRIAL"/>
    <property type="match status" value="1"/>
</dbReference>
<dbReference type="EMBL" id="KN818227">
    <property type="protein sequence ID" value="KIL68742.1"/>
    <property type="molecule type" value="Genomic_DNA"/>
</dbReference>
<dbReference type="Proteomes" id="UP000054549">
    <property type="component" value="Unassembled WGS sequence"/>
</dbReference>
<feature type="transmembrane region" description="Helical" evidence="1">
    <location>
        <begin position="101"/>
        <end position="125"/>
    </location>
</feature>
<keyword evidence="1" id="KW-0812">Transmembrane</keyword>
<dbReference type="HOGENOM" id="CLU_085447_0_0_1"/>
<feature type="transmembrane region" description="Helical" evidence="1">
    <location>
        <begin position="76"/>
        <end position="95"/>
    </location>
</feature>
<reference evidence="2 3" key="1">
    <citation type="submission" date="2014-04" db="EMBL/GenBank/DDBJ databases">
        <title>Evolutionary Origins and Diversification of the Mycorrhizal Mutualists.</title>
        <authorList>
            <consortium name="DOE Joint Genome Institute"/>
            <consortium name="Mycorrhizal Genomics Consortium"/>
            <person name="Kohler A."/>
            <person name="Kuo A."/>
            <person name="Nagy L.G."/>
            <person name="Floudas D."/>
            <person name="Copeland A."/>
            <person name="Barry K.W."/>
            <person name="Cichocki N."/>
            <person name="Veneault-Fourrey C."/>
            <person name="LaButti K."/>
            <person name="Lindquist E.A."/>
            <person name="Lipzen A."/>
            <person name="Lundell T."/>
            <person name="Morin E."/>
            <person name="Murat C."/>
            <person name="Riley R."/>
            <person name="Ohm R."/>
            <person name="Sun H."/>
            <person name="Tunlid A."/>
            <person name="Henrissat B."/>
            <person name="Grigoriev I.V."/>
            <person name="Hibbett D.S."/>
            <person name="Martin F."/>
        </authorList>
    </citation>
    <scope>NUCLEOTIDE SEQUENCE [LARGE SCALE GENOMIC DNA]</scope>
    <source>
        <strain evidence="2 3">Koide BX008</strain>
    </source>
</reference>
<dbReference type="Pfam" id="PF06979">
    <property type="entry name" value="TMEM70"/>
    <property type="match status" value="1"/>
</dbReference>
<evidence type="ECO:0000256" key="1">
    <source>
        <dbReference type="SAM" id="Phobius"/>
    </source>
</evidence>
<dbReference type="InParanoid" id="A0A0C2X3J5"/>
<keyword evidence="1" id="KW-1133">Transmembrane helix</keyword>
<dbReference type="PANTHER" id="PTHR13281">
    <property type="entry name" value="TRANSMEMBRANE PROTEIN 70, MITOCHONDRIAL"/>
    <property type="match status" value="1"/>
</dbReference>
<dbReference type="OrthoDB" id="5386199at2759"/>
<evidence type="ECO:0000313" key="2">
    <source>
        <dbReference type="EMBL" id="KIL68742.1"/>
    </source>
</evidence>
<sequence>MSGILLRRCRGRVPFLAFSPCQRLLIRPLTYSLFPRKTNHSPLPCARHASTTSEASSTTGDIYHGPLSATFKRLKIFSLSSLGLSITLAPFMFLVESSLPFPARIALASIAIGTSGLSTALVSWCGSPYVYTLKRLTTSDGREGLELITSSLMMKARVTRVYDPYFLIETRRPFAKWELAKELTLPPERSLDSIVPGKEETVAETLDHDGNILGRWIVQWDEKGQGKCHEAGSVIRHFNVHEELLCKSS</sequence>
<accession>A0A0C2X3J5</accession>
<dbReference type="GO" id="GO:0033615">
    <property type="term" value="P:mitochondrial proton-transporting ATP synthase complex assembly"/>
    <property type="evidence" value="ECO:0007669"/>
    <property type="project" value="TreeGrafter"/>
</dbReference>
<dbReference type="InterPro" id="IPR045325">
    <property type="entry name" value="TMEM70/TMEM186/TMEM223"/>
</dbReference>
<keyword evidence="1" id="KW-0472">Membrane</keyword>
<proteinExistence type="predicted"/>
<dbReference type="AlphaFoldDB" id="A0A0C2X3J5"/>
<dbReference type="InterPro" id="IPR009724">
    <property type="entry name" value="TMEM70"/>
</dbReference>
<evidence type="ECO:0000313" key="3">
    <source>
        <dbReference type="Proteomes" id="UP000054549"/>
    </source>
</evidence>
<protein>
    <submittedName>
        <fullName evidence="2">Uncharacterized protein</fullName>
    </submittedName>
</protein>
<organism evidence="2 3">
    <name type="scientific">Amanita muscaria (strain Koide BX008)</name>
    <dbReference type="NCBI Taxonomy" id="946122"/>
    <lineage>
        <taxon>Eukaryota</taxon>
        <taxon>Fungi</taxon>
        <taxon>Dikarya</taxon>
        <taxon>Basidiomycota</taxon>
        <taxon>Agaricomycotina</taxon>
        <taxon>Agaricomycetes</taxon>
        <taxon>Agaricomycetidae</taxon>
        <taxon>Agaricales</taxon>
        <taxon>Pluteineae</taxon>
        <taxon>Amanitaceae</taxon>
        <taxon>Amanita</taxon>
    </lineage>
</organism>
<name>A0A0C2X3J5_AMAMK</name>
<gene>
    <name evidence="2" type="ORF">M378DRAFT_157849</name>
</gene>
<dbReference type="GO" id="GO:0031966">
    <property type="term" value="C:mitochondrial membrane"/>
    <property type="evidence" value="ECO:0007669"/>
    <property type="project" value="TreeGrafter"/>
</dbReference>